<keyword evidence="2" id="KW-1185">Reference proteome</keyword>
<protein>
    <submittedName>
        <fullName evidence="1">SDR family oxidoreductase</fullName>
    </submittedName>
</protein>
<dbReference type="InterPro" id="IPR002347">
    <property type="entry name" value="SDR_fam"/>
</dbReference>
<accession>A0ABN1AAK6</accession>
<evidence type="ECO:0000313" key="1">
    <source>
        <dbReference type="EMBL" id="GAA0471724.1"/>
    </source>
</evidence>
<dbReference type="Pfam" id="PF00106">
    <property type="entry name" value="adh_short"/>
    <property type="match status" value="1"/>
</dbReference>
<dbReference type="PANTHER" id="PTHR45458">
    <property type="entry name" value="SHORT-CHAIN DEHYDROGENASE/REDUCTASE SDR"/>
    <property type="match status" value="1"/>
</dbReference>
<comment type="caution">
    <text evidence="1">The sequence shown here is derived from an EMBL/GenBank/DDBJ whole genome shotgun (WGS) entry which is preliminary data.</text>
</comment>
<sequence length="227" mass="24432">MAVVAITGAGRGIGLELTRQHAGQGDKVYAFLRDPDAAKTLNDIAAKHDGRIIPIMMDVGVDASVKQAAAQVNDKIDILYNVAGNVGPFAPELEESDWTAWNDVLNILLMAPLRVLQALLPKMDAGSKVMNFSSQLAASWWPYGGFYAYGAAKAGLNRMMRSVAIDLKDREIIVGLIHPGYVQTDMGGPGADITPEESAQGVRAVADAWTLEETGEFKRWNGEAHPL</sequence>
<dbReference type="Gene3D" id="3.40.50.720">
    <property type="entry name" value="NAD(P)-binding Rossmann-like Domain"/>
    <property type="match status" value="1"/>
</dbReference>
<evidence type="ECO:0000313" key="2">
    <source>
        <dbReference type="Proteomes" id="UP001500713"/>
    </source>
</evidence>
<organism evidence="1 2">
    <name type="scientific">Parasphingorhabdus litoris</name>
    <dbReference type="NCBI Taxonomy" id="394733"/>
    <lineage>
        <taxon>Bacteria</taxon>
        <taxon>Pseudomonadati</taxon>
        <taxon>Pseudomonadota</taxon>
        <taxon>Alphaproteobacteria</taxon>
        <taxon>Sphingomonadales</taxon>
        <taxon>Sphingomonadaceae</taxon>
        <taxon>Parasphingorhabdus</taxon>
    </lineage>
</organism>
<dbReference type="EMBL" id="BAAAEM010000002">
    <property type="protein sequence ID" value="GAA0471724.1"/>
    <property type="molecule type" value="Genomic_DNA"/>
</dbReference>
<name>A0ABN1AAK6_9SPHN</name>
<reference evidence="1 2" key="1">
    <citation type="journal article" date="2019" name="Int. J. Syst. Evol. Microbiol.">
        <title>The Global Catalogue of Microorganisms (GCM) 10K type strain sequencing project: providing services to taxonomists for standard genome sequencing and annotation.</title>
        <authorList>
            <consortium name="The Broad Institute Genomics Platform"/>
            <consortium name="The Broad Institute Genome Sequencing Center for Infectious Disease"/>
            <person name="Wu L."/>
            <person name="Ma J."/>
        </authorList>
    </citation>
    <scope>NUCLEOTIDE SEQUENCE [LARGE SCALE GENOMIC DNA]</scope>
    <source>
        <strain evidence="1 2">JCM 14162</strain>
    </source>
</reference>
<dbReference type="PROSITE" id="PS00061">
    <property type="entry name" value="ADH_SHORT"/>
    <property type="match status" value="1"/>
</dbReference>
<dbReference type="InterPro" id="IPR052184">
    <property type="entry name" value="SDR_enzymes"/>
</dbReference>
<proteinExistence type="predicted"/>
<dbReference type="InterPro" id="IPR020904">
    <property type="entry name" value="Sc_DH/Rdtase_CS"/>
</dbReference>
<dbReference type="RefSeq" id="WP_229956360.1">
    <property type="nucleotide sequence ID" value="NZ_BAAAEM010000002.1"/>
</dbReference>
<dbReference type="InterPro" id="IPR036291">
    <property type="entry name" value="NAD(P)-bd_dom_sf"/>
</dbReference>
<dbReference type="SUPFAM" id="SSF51735">
    <property type="entry name" value="NAD(P)-binding Rossmann-fold domains"/>
    <property type="match status" value="1"/>
</dbReference>
<dbReference type="PANTHER" id="PTHR45458:SF1">
    <property type="entry name" value="SHORT CHAIN DEHYDROGENASE"/>
    <property type="match status" value="1"/>
</dbReference>
<dbReference type="PRINTS" id="PR00081">
    <property type="entry name" value="GDHRDH"/>
</dbReference>
<dbReference type="Proteomes" id="UP001500713">
    <property type="component" value="Unassembled WGS sequence"/>
</dbReference>
<gene>
    <name evidence="1" type="ORF">GCM10009096_10950</name>
</gene>